<dbReference type="Proteomes" id="UP000784294">
    <property type="component" value="Unassembled WGS sequence"/>
</dbReference>
<evidence type="ECO:0000256" key="1">
    <source>
        <dbReference type="SAM" id="MobiDB-lite"/>
    </source>
</evidence>
<keyword evidence="3" id="KW-1185">Reference proteome</keyword>
<feature type="compositionally biased region" description="Basic and acidic residues" evidence="1">
    <location>
        <begin position="87"/>
        <end position="120"/>
    </location>
</feature>
<dbReference type="AlphaFoldDB" id="A0A3S5FF66"/>
<comment type="caution">
    <text evidence="2">The sequence shown here is derived from an EMBL/GenBank/DDBJ whole genome shotgun (WGS) entry which is preliminary data.</text>
</comment>
<accession>A0A3S5FF66</accession>
<feature type="compositionally biased region" description="Basic and acidic residues" evidence="1">
    <location>
        <begin position="25"/>
        <end position="35"/>
    </location>
</feature>
<organism evidence="2 3">
    <name type="scientific">Protopolystoma xenopodis</name>
    <dbReference type="NCBI Taxonomy" id="117903"/>
    <lineage>
        <taxon>Eukaryota</taxon>
        <taxon>Metazoa</taxon>
        <taxon>Spiralia</taxon>
        <taxon>Lophotrochozoa</taxon>
        <taxon>Platyhelminthes</taxon>
        <taxon>Monogenea</taxon>
        <taxon>Polyopisthocotylea</taxon>
        <taxon>Polystomatidea</taxon>
        <taxon>Polystomatidae</taxon>
        <taxon>Protopolystoma</taxon>
    </lineage>
</organism>
<feature type="non-terminal residue" evidence="2">
    <location>
        <position position="1"/>
    </location>
</feature>
<reference evidence="2" key="1">
    <citation type="submission" date="2018-11" db="EMBL/GenBank/DDBJ databases">
        <authorList>
            <consortium name="Pathogen Informatics"/>
        </authorList>
    </citation>
    <scope>NUCLEOTIDE SEQUENCE</scope>
</reference>
<sequence length="253" mass="26357">SGGGGGGRDSTPSRVFGEPSPVGPEAREERRRERSNTWPEADDDGAESRDGDVSVDGDSDGDGEDDSDGGRVKKRQAAGVEGEVEAEIGKKSPDREDKRPRGQTESEPEGSRARSDARRVGSRLDRLAVVPIGPQVASCRELLRFLPPAEPSCLTTVDAGQAGLGLAASSAPVCPTVSSPAVAASELAPSACLAALAMHSASEAVSTRLQPSEHCLIRCKDPVLSVDPTQTSCDILANAMANEKAKQNRRTSS</sequence>
<feature type="compositionally biased region" description="Acidic residues" evidence="1">
    <location>
        <begin position="53"/>
        <end position="67"/>
    </location>
</feature>
<protein>
    <submittedName>
        <fullName evidence="2">Uncharacterized protein</fullName>
    </submittedName>
</protein>
<feature type="region of interest" description="Disordered" evidence="1">
    <location>
        <begin position="1"/>
        <end position="120"/>
    </location>
</feature>
<evidence type="ECO:0000313" key="3">
    <source>
        <dbReference type="Proteomes" id="UP000784294"/>
    </source>
</evidence>
<proteinExistence type="predicted"/>
<dbReference type="EMBL" id="CAAALY010106356">
    <property type="protein sequence ID" value="VEL29800.1"/>
    <property type="molecule type" value="Genomic_DNA"/>
</dbReference>
<gene>
    <name evidence="2" type="ORF">PXEA_LOCUS23240</name>
</gene>
<evidence type="ECO:0000313" key="2">
    <source>
        <dbReference type="EMBL" id="VEL29800.1"/>
    </source>
</evidence>
<name>A0A3S5FF66_9PLAT</name>